<name>A0A183F853_HELPZ</name>
<keyword evidence="1" id="KW-0732">Signal</keyword>
<dbReference type="EMBL" id="UZAH01003430">
    <property type="protein sequence ID" value="VDO24673.1"/>
    <property type="molecule type" value="Genomic_DNA"/>
</dbReference>
<dbReference type="AlphaFoldDB" id="A0A183F853"/>
<accession>A0A3P7UWE9</accession>
<organism evidence="3 4">
    <name type="scientific">Heligmosomoides polygyrus</name>
    <name type="common">Parasitic roundworm</name>
    <dbReference type="NCBI Taxonomy" id="6339"/>
    <lineage>
        <taxon>Eukaryota</taxon>
        <taxon>Metazoa</taxon>
        <taxon>Ecdysozoa</taxon>
        <taxon>Nematoda</taxon>
        <taxon>Chromadorea</taxon>
        <taxon>Rhabditida</taxon>
        <taxon>Rhabditina</taxon>
        <taxon>Rhabditomorpha</taxon>
        <taxon>Strongyloidea</taxon>
        <taxon>Heligmosomidae</taxon>
        <taxon>Heligmosomoides</taxon>
    </lineage>
</organism>
<evidence type="ECO:0000313" key="4">
    <source>
        <dbReference type="WBParaSite" id="HPBE_0000234501-mRNA-1"/>
    </source>
</evidence>
<evidence type="ECO:0000313" key="2">
    <source>
        <dbReference type="EMBL" id="VDO24673.1"/>
    </source>
</evidence>
<dbReference type="Proteomes" id="UP000050761">
    <property type="component" value="Unassembled WGS sequence"/>
</dbReference>
<reference evidence="4" key="2">
    <citation type="submission" date="2019-09" db="UniProtKB">
        <authorList>
            <consortium name="WormBaseParasite"/>
        </authorList>
    </citation>
    <scope>IDENTIFICATION</scope>
</reference>
<accession>A0A183F853</accession>
<keyword evidence="3" id="KW-1185">Reference proteome</keyword>
<dbReference type="WBParaSite" id="HPBE_0000234501-mRNA-1">
    <property type="protein sequence ID" value="HPBE_0000234501-mRNA-1"/>
    <property type="gene ID" value="HPBE_0000234501"/>
</dbReference>
<sequence>MLAIIFYYVVVPVSFDVVVLSDECPVIFAVDSEGKLYSTTINVNGASSPLTRPLISPSSLPCDPVDLRIVDHPMNALFSVFAVLSLSNAVCFLVAVPDDHSNYSLFVQEHLQLAQTSFWSLCASDFESTILVANDSTVFHLDLSPWLQEYSSILSGSSSVTSQSAGKNSSVRELLVTADDGKAYVCSPCTSRERAVGMICTSTNPRESTTMFVACTQNPPLATAFLRLTYCFCYYLCLLRRVIFIFWKHFLCDFKEETTRIS</sequence>
<gene>
    <name evidence="2" type="ORF">HPBE_LOCUS2347</name>
</gene>
<feature type="signal peptide" evidence="1">
    <location>
        <begin position="1"/>
        <end position="21"/>
    </location>
</feature>
<evidence type="ECO:0000256" key="1">
    <source>
        <dbReference type="SAM" id="SignalP"/>
    </source>
</evidence>
<reference evidence="2 3" key="1">
    <citation type="submission" date="2018-11" db="EMBL/GenBank/DDBJ databases">
        <authorList>
            <consortium name="Pathogen Informatics"/>
        </authorList>
    </citation>
    <scope>NUCLEOTIDE SEQUENCE [LARGE SCALE GENOMIC DNA]</scope>
</reference>
<dbReference type="OrthoDB" id="5822394at2759"/>
<evidence type="ECO:0000313" key="3">
    <source>
        <dbReference type="Proteomes" id="UP000050761"/>
    </source>
</evidence>
<feature type="chain" id="PRO_5044551299" evidence="1">
    <location>
        <begin position="22"/>
        <end position="262"/>
    </location>
</feature>
<proteinExistence type="predicted"/>
<protein>
    <submittedName>
        <fullName evidence="4">Transducin/WD40 repeat-like superfamily protein</fullName>
    </submittedName>
</protein>